<evidence type="ECO:0000256" key="14">
    <source>
        <dbReference type="ARBA" id="ARBA00046008"/>
    </source>
</evidence>
<dbReference type="PANTHER" id="PTHR10696:SF51">
    <property type="entry name" value="TRIMETHYLLYSINE DIOXYGENASE, MITOCHONDRIAL"/>
    <property type="match status" value="1"/>
</dbReference>
<dbReference type="Gene3D" id="3.30.2020.30">
    <property type="match status" value="1"/>
</dbReference>
<dbReference type="FunFam" id="3.60.130.10:FF:000001">
    <property type="entry name" value="Trimethyllysine dioxygenase, mitochondrial"/>
    <property type="match status" value="1"/>
</dbReference>
<dbReference type="InterPro" id="IPR010376">
    <property type="entry name" value="GBBH-like_N"/>
</dbReference>
<evidence type="ECO:0000259" key="18">
    <source>
        <dbReference type="Pfam" id="PF06155"/>
    </source>
</evidence>
<dbReference type="InterPro" id="IPR050411">
    <property type="entry name" value="AlphaKG_dependent_hydroxylases"/>
</dbReference>
<keyword evidence="9" id="KW-0560">Oxidoreductase</keyword>
<feature type="region of interest" description="Disordered" evidence="16">
    <location>
        <begin position="40"/>
        <end position="60"/>
    </location>
</feature>
<evidence type="ECO:0000256" key="3">
    <source>
        <dbReference type="ARBA" id="ARBA00005022"/>
    </source>
</evidence>
<dbReference type="SUPFAM" id="SSF51197">
    <property type="entry name" value="Clavaminate synthase-like"/>
    <property type="match status" value="1"/>
</dbReference>
<evidence type="ECO:0000313" key="20">
    <source>
        <dbReference type="Proteomes" id="UP001362999"/>
    </source>
</evidence>
<comment type="function">
    <text evidence="14">Converts trimethyllysine (TML) into hydroxytrimethyllysine (HTML).</text>
</comment>
<comment type="pathway">
    <text evidence="3">Amine and polyamine biosynthesis; carnitine biosynthesis.</text>
</comment>
<name>A0AAW0C0S5_9AGAR</name>
<keyword evidence="20" id="KW-1185">Reference proteome</keyword>
<dbReference type="Pfam" id="PF06155">
    <property type="entry name" value="GBBH-like_N"/>
    <property type="match status" value="1"/>
</dbReference>
<evidence type="ECO:0000256" key="15">
    <source>
        <dbReference type="ARBA" id="ARBA00049334"/>
    </source>
</evidence>
<reference evidence="19 20" key="1">
    <citation type="journal article" date="2024" name="J Genomics">
        <title>Draft genome sequencing and assembly of Favolaschia claudopus CIRM-BRFM 2984 isolated from oak limbs.</title>
        <authorList>
            <person name="Navarro D."/>
            <person name="Drula E."/>
            <person name="Chaduli D."/>
            <person name="Cazenave R."/>
            <person name="Ahrendt S."/>
            <person name="Wang J."/>
            <person name="Lipzen A."/>
            <person name="Daum C."/>
            <person name="Barry K."/>
            <person name="Grigoriev I.V."/>
            <person name="Favel A."/>
            <person name="Rosso M.N."/>
            <person name="Martin F."/>
        </authorList>
    </citation>
    <scope>NUCLEOTIDE SEQUENCE [LARGE SCALE GENOMIC DNA]</scope>
    <source>
        <strain evidence="19 20">CIRM-BRFM 2984</strain>
    </source>
</reference>
<gene>
    <name evidence="19" type="ORF">R3P38DRAFT_2919481</name>
</gene>
<evidence type="ECO:0000256" key="16">
    <source>
        <dbReference type="SAM" id="MobiDB-lite"/>
    </source>
</evidence>
<evidence type="ECO:0000256" key="5">
    <source>
        <dbReference type="ARBA" id="ARBA00012267"/>
    </source>
</evidence>
<evidence type="ECO:0000256" key="1">
    <source>
        <dbReference type="ARBA" id="ARBA00001954"/>
    </source>
</evidence>
<accession>A0AAW0C0S5</accession>
<feature type="domain" description="TauD/TfdA-like" evidence="17">
    <location>
        <begin position="181"/>
        <end position="430"/>
    </location>
</feature>
<dbReference type="Proteomes" id="UP001362999">
    <property type="component" value="Unassembled WGS sequence"/>
</dbReference>
<dbReference type="EMBL" id="JAWWNJ010000023">
    <property type="protein sequence ID" value="KAK7032882.1"/>
    <property type="molecule type" value="Genomic_DNA"/>
</dbReference>
<comment type="catalytic activity">
    <reaction evidence="15">
        <text>N(6),N(6),N(6)-trimethyl-L-lysine + 2-oxoglutarate + O2 = (3S)-3-hydroxy-N(6),N(6),N(6)-trimethyl-L-lysine + succinate + CO2</text>
        <dbReference type="Rhea" id="RHEA:14181"/>
        <dbReference type="ChEBI" id="CHEBI:15379"/>
        <dbReference type="ChEBI" id="CHEBI:16526"/>
        <dbReference type="ChEBI" id="CHEBI:16810"/>
        <dbReference type="ChEBI" id="CHEBI:30031"/>
        <dbReference type="ChEBI" id="CHEBI:58100"/>
        <dbReference type="ChEBI" id="CHEBI:141499"/>
        <dbReference type="EC" id="1.14.11.8"/>
    </reaction>
</comment>
<dbReference type="FunFam" id="3.30.2020.30:FF:000002">
    <property type="entry name" value="Putative gamma-butyrobetaine dioxygenase"/>
    <property type="match status" value="1"/>
</dbReference>
<keyword evidence="8" id="KW-0223">Dioxygenase</keyword>
<dbReference type="InterPro" id="IPR003819">
    <property type="entry name" value="TauD/TfdA-like"/>
</dbReference>
<dbReference type="GO" id="GO:0005506">
    <property type="term" value="F:iron ion binding"/>
    <property type="evidence" value="ECO:0007669"/>
    <property type="project" value="InterPro"/>
</dbReference>
<keyword evidence="6" id="KW-0479">Metal-binding</keyword>
<dbReference type="InterPro" id="IPR038492">
    <property type="entry name" value="GBBH-like_N_sf"/>
</dbReference>
<evidence type="ECO:0000256" key="7">
    <source>
        <dbReference type="ARBA" id="ARBA00022873"/>
    </source>
</evidence>
<dbReference type="Gene3D" id="3.60.130.10">
    <property type="entry name" value="Clavaminate synthase-like"/>
    <property type="match status" value="1"/>
</dbReference>
<dbReference type="InterPro" id="IPR042098">
    <property type="entry name" value="TauD-like_sf"/>
</dbReference>
<evidence type="ECO:0000256" key="8">
    <source>
        <dbReference type="ARBA" id="ARBA00022964"/>
    </source>
</evidence>
<dbReference type="Pfam" id="PF02668">
    <property type="entry name" value="TauD"/>
    <property type="match status" value="1"/>
</dbReference>
<proteinExistence type="inferred from homology"/>
<dbReference type="InterPro" id="IPR012776">
    <property type="entry name" value="Trimethyllysine_dOase"/>
</dbReference>
<dbReference type="NCBIfam" id="TIGR02410">
    <property type="entry name" value="carnitine_TMLD"/>
    <property type="match status" value="1"/>
</dbReference>
<organism evidence="19 20">
    <name type="scientific">Favolaschia claudopus</name>
    <dbReference type="NCBI Taxonomy" id="2862362"/>
    <lineage>
        <taxon>Eukaryota</taxon>
        <taxon>Fungi</taxon>
        <taxon>Dikarya</taxon>
        <taxon>Basidiomycota</taxon>
        <taxon>Agaricomycotina</taxon>
        <taxon>Agaricomycetes</taxon>
        <taxon>Agaricomycetidae</taxon>
        <taxon>Agaricales</taxon>
        <taxon>Marasmiineae</taxon>
        <taxon>Mycenaceae</taxon>
        <taxon>Favolaschia</taxon>
    </lineage>
</organism>
<dbReference type="EC" id="1.14.11.8" evidence="5"/>
<evidence type="ECO:0000256" key="2">
    <source>
        <dbReference type="ARBA" id="ARBA00001961"/>
    </source>
</evidence>
<evidence type="ECO:0000259" key="17">
    <source>
        <dbReference type="Pfam" id="PF02668"/>
    </source>
</evidence>
<dbReference type="GO" id="GO:0045329">
    <property type="term" value="P:carnitine biosynthetic process"/>
    <property type="evidence" value="ECO:0007669"/>
    <property type="project" value="UniProtKB-KW"/>
</dbReference>
<keyword evidence="7" id="KW-0124">Carnitine biosynthesis</keyword>
<feature type="domain" description="Gamma-butyrobetaine hydroxylase-like N-terminal" evidence="18">
    <location>
        <begin position="74"/>
        <end position="156"/>
    </location>
</feature>
<comment type="caution">
    <text evidence="19">The sequence shown here is derived from an EMBL/GenBank/DDBJ whole genome shotgun (WGS) entry which is preliminary data.</text>
</comment>
<sequence>MRAGYVSLPKSIGSATRSTPFSRTLFRTSVLPQASATKLARLPTSAAPPESKALPRSTSQSLAPVVSDDLPVISTDGRKVAIGWDTRTWSRFHNVWLRDHCRCPQCFHPITKQRLVNTFEIPSDIAPSEVESTAEGLKVSWPSSQPHTSLYPWSWLQHNSYDPALRQRETQLDKILWSSKIQASPPTVTYEEAMAEDDRGLHKWLSHVDHFGMCFISGVPATPEATEELSQRIGFIRETQYGKFWDFTSDLAKGDTAYTTLALGAHTDNTYFTDPCGLQLFHLLSHTEGSGGSTLLVDGFYVASILKELHPDAYNVLARTPVPAHAAGETSALYQPFPSSGYPVLSHDPVTGELIQVRWNNDDRSVMNNLNSHQVEEWYNAIRIWHKLLTSADSEYWVQLGPGTAVIVDNHRILHGRSAFTGKRRMCGAYIGVDEYRSKLAVLREKFSSDNEVADRSVWSPAL</sequence>
<dbReference type="AlphaFoldDB" id="A0AAW0C0S5"/>
<evidence type="ECO:0000256" key="12">
    <source>
        <dbReference type="ARBA" id="ARBA00031778"/>
    </source>
</evidence>
<dbReference type="GO" id="GO:0005739">
    <property type="term" value="C:mitochondrion"/>
    <property type="evidence" value="ECO:0007669"/>
    <property type="project" value="TreeGrafter"/>
</dbReference>
<dbReference type="GO" id="GO:0050353">
    <property type="term" value="F:trimethyllysine dioxygenase activity"/>
    <property type="evidence" value="ECO:0007669"/>
    <property type="project" value="UniProtKB-EC"/>
</dbReference>
<evidence type="ECO:0000256" key="4">
    <source>
        <dbReference type="ARBA" id="ARBA00008654"/>
    </source>
</evidence>
<evidence type="ECO:0000256" key="6">
    <source>
        <dbReference type="ARBA" id="ARBA00022723"/>
    </source>
</evidence>
<evidence type="ECO:0000313" key="19">
    <source>
        <dbReference type="EMBL" id="KAK7032882.1"/>
    </source>
</evidence>
<evidence type="ECO:0000256" key="11">
    <source>
        <dbReference type="ARBA" id="ARBA00030363"/>
    </source>
</evidence>
<dbReference type="PANTHER" id="PTHR10696">
    <property type="entry name" value="GAMMA-BUTYROBETAINE HYDROXYLASE-RELATED"/>
    <property type="match status" value="1"/>
</dbReference>
<comment type="cofactor">
    <cofactor evidence="1">
        <name>Fe(2+)</name>
        <dbReference type="ChEBI" id="CHEBI:29033"/>
    </cofactor>
</comment>
<keyword evidence="10" id="KW-0408">Iron</keyword>
<dbReference type="CDD" id="cd00250">
    <property type="entry name" value="CAS_like"/>
    <property type="match status" value="1"/>
</dbReference>
<protein>
    <recommendedName>
        <fullName evidence="5">trimethyllysine dioxygenase</fullName>
        <ecNumber evidence="5">1.14.11.8</ecNumber>
    </recommendedName>
    <alternativeName>
        <fullName evidence="12">Epsilon-trimethyllysine 2-oxoglutarate dioxygenase</fullName>
    </alternativeName>
    <alternativeName>
        <fullName evidence="11">TML hydroxylase</fullName>
    </alternativeName>
    <alternativeName>
        <fullName evidence="13">TML-alpha-ketoglutarate dioxygenase</fullName>
    </alternativeName>
</protein>
<evidence type="ECO:0000256" key="13">
    <source>
        <dbReference type="ARBA" id="ARBA00032283"/>
    </source>
</evidence>
<evidence type="ECO:0000256" key="10">
    <source>
        <dbReference type="ARBA" id="ARBA00023004"/>
    </source>
</evidence>
<evidence type="ECO:0000256" key="9">
    <source>
        <dbReference type="ARBA" id="ARBA00023002"/>
    </source>
</evidence>
<comment type="similarity">
    <text evidence="4">Belongs to the gamma-BBH/TMLD family.</text>
</comment>
<comment type="cofactor">
    <cofactor evidence="2">
        <name>L-ascorbate</name>
        <dbReference type="ChEBI" id="CHEBI:38290"/>
    </cofactor>
</comment>